<dbReference type="EMBL" id="QYTW02000003">
    <property type="protein sequence ID" value="RST60710.1"/>
    <property type="molecule type" value="Genomic_DNA"/>
</dbReference>
<feature type="transmembrane region" description="Helical" evidence="5">
    <location>
        <begin position="138"/>
        <end position="158"/>
    </location>
</feature>
<gene>
    <name evidence="7" type="ORF">D5F11_005000</name>
    <name evidence="6" type="ORF">J6TS1_06180</name>
</gene>
<dbReference type="Pfam" id="PF02659">
    <property type="entry name" value="Mntp"/>
    <property type="match status" value="1"/>
</dbReference>
<dbReference type="RefSeq" id="WP_120116083.1">
    <property type="nucleotide sequence ID" value="NZ_BORJ01000001.1"/>
</dbReference>
<evidence type="ECO:0000256" key="2">
    <source>
        <dbReference type="ARBA" id="ARBA00022692"/>
    </source>
</evidence>
<reference evidence="7 8" key="1">
    <citation type="submission" date="2018-12" db="EMBL/GenBank/DDBJ databases">
        <authorList>
            <person name="Sun L."/>
            <person name="Chen Z."/>
        </authorList>
    </citation>
    <scope>NUCLEOTIDE SEQUENCE [LARGE SCALE GENOMIC DNA]</scope>
    <source>
        <strain evidence="7 8">LMG 29736</strain>
    </source>
</reference>
<evidence type="ECO:0000313" key="9">
    <source>
        <dbReference type="Proteomes" id="UP000680670"/>
    </source>
</evidence>
<evidence type="ECO:0000256" key="3">
    <source>
        <dbReference type="ARBA" id="ARBA00022989"/>
    </source>
</evidence>
<comment type="caution">
    <text evidence="7">The sequence shown here is derived from an EMBL/GenBank/DDBJ whole genome shotgun (WGS) entry which is preliminary data.</text>
</comment>
<protein>
    <submittedName>
        <fullName evidence="6">Sporulation protein</fullName>
    </submittedName>
</protein>
<proteinExistence type="predicted"/>
<dbReference type="InterPro" id="IPR003810">
    <property type="entry name" value="Mntp/YtaF"/>
</dbReference>
<feature type="transmembrane region" description="Helical" evidence="5">
    <location>
        <begin position="69"/>
        <end position="90"/>
    </location>
</feature>
<name>A0A429XBC7_SIMTE</name>
<dbReference type="Proteomes" id="UP000287296">
    <property type="component" value="Unassembled WGS sequence"/>
</dbReference>
<keyword evidence="4 5" id="KW-0472">Membrane</keyword>
<organism evidence="7 8">
    <name type="scientific">Siminovitchia terrae</name>
    <name type="common">Bacillus terrae</name>
    <dbReference type="NCBI Taxonomy" id="1914933"/>
    <lineage>
        <taxon>Bacteria</taxon>
        <taxon>Bacillati</taxon>
        <taxon>Bacillota</taxon>
        <taxon>Bacilli</taxon>
        <taxon>Bacillales</taxon>
        <taxon>Bacillaceae</taxon>
        <taxon>Siminovitchia</taxon>
    </lineage>
</organism>
<reference evidence="6 9" key="2">
    <citation type="submission" date="2021-03" db="EMBL/GenBank/DDBJ databases">
        <title>Antimicrobial resistance genes in bacteria isolated from Japanese honey, and their potential for conferring macrolide and lincosamide resistance in the American foulbrood pathogen Paenibacillus larvae.</title>
        <authorList>
            <person name="Okamoto M."/>
            <person name="Kumagai M."/>
            <person name="Kanamori H."/>
            <person name="Takamatsu D."/>
        </authorList>
    </citation>
    <scope>NUCLEOTIDE SEQUENCE [LARGE SCALE GENOMIC DNA]</scope>
    <source>
        <strain evidence="6 9">J6TS1</strain>
    </source>
</reference>
<evidence type="ECO:0000256" key="4">
    <source>
        <dbReference type="ARBA" id="ARBA00023136"/>
    </source>
</evidence>
<evidence type="ECO:0000256" key="5">
    <source>
        <dbReference type="SAM" id="Phobius"/>
    </source>
</evidence>
<feature type="transmembrane region" description="Helical" evidence="5">
    <location>
        <begin position="111"/>
        <end position="132"/>
    </location>
</feature>
<dbReference type="AlphaFoldDB" id="A0A429XBC7"/>
<keyword evidence="3 5" id="KW-1133">Transmembrane helix</keyword>
<dbReference type="Proteomes" id="UP000680670">
    <property type="component" value="Unassembled WGS sequence"/>
</dbReference>
<keyword evidence="1" id="KW-1003">Cell membrane</keyword>
<dbReference type="PANTHER" id="PTHR35529:SF2">
    <property type="entry name" value="SPORULATION PROTEIN YTAF-RELATED"/>
    <property type="match status" value="1"/>
</dbReference>
<evidence type="ECO:0000313" key="6">
    <source>
        <dbReference type="EMBL" id="GIN94748.1"/>
    </source>
</evidence>
<evidence type="ECO:0000256" key="1">
    <source>
        <dbReference type="ARBA" id="ARBA00022475"/>
    </source>
</evidence>
<dbReference type="OrthoDB" id="1679205at2"/>
<sequence length="188" mass="20655">MDFLSTIIMINLVGIGANLDNSSIGMAYGIEKVHFPHRVNFIVNVIGFISALIGTYAGKSLSQITPYQFGAISSCIVLSSLGCFILYSNYIHPYTTQKKELKLQRPNLRMGIYLGLGLSISNAFSGLGVGLADMANMWWIALSITVWGYLLIWFGNLFGAKIIVRRLGKHSSFVAGLLLIIIGIKQIY</sequence>
<feature type="transmembrane region" description="Helical" evidence="5">
    <location>
        <begin position="39"/>
        <end position="57"/>
    </location>
</feature>
<dbReference type="PANTHER" id="PTHR35529">
    <property type="entry name" value="MANGANESE EFFLUX PUMP MNTP-RELATED"/>
    <property type="match status" value="1"/>
</dbReference>
<accession>A0A429XBC7</accession>
<keyword evidence="9" id="KW-1185">Reference proteome</keyword>
<evidence type="ECO:0000313" key="7">
    <source>
        <dbReference type="EMBL" id="RST60710.1"/>
    </source>
</evidence>
<dbReference type="EMBL" id="BORJ01000001">
    <property type="protein sequence ID" value="GIN94748.1"/>
    <property type="molecule type" value="Genomic_DNA"/>
</dbReference>
<keyword evidence="2 5" id="KW-0812">Transmembrane</keyword>
<evidence type="ECO:0000313" key="8">
    <source>
        <dbReference type="Proteomes" id="UP000287296"/>
    </source>
</evidence>